<name>A0A3S0WN21_9PROT</name>
<sequence>MIADDLTTQGAFALYRVENAHRVAEFAKSADADAAIAADFNDYRQRYLRKFQDFSASLASLGLTITRAA</sequence>
<dbReference type="OrthoDB" id="7306814at2"/>
<accession>A0A3S0WN21</accession>
<dbReference type="Proteomes" id="UP000280346">
    <property type="component" value="Unassembled WGS sequence"/>
</dbReference>
<evidence type="ECO:0000313" key="1">
    <source>
        <dbReference type="EMBL" id="RUQ73663.1"/>
    </source>
</evidence>
<keyword evidence="2" id="KW-1185">Reference proteome</keyword>
<reference evidence="1 2" key="1">
    <citation type="submission" date="2018-12" db="EMBL/GenBank/DDBJ databases">
        <authorList>
            <person name="Yang Y."/>
        </authorList>
    </citation>
    <scope>NUCLEOTIDE SEQUENCE [LARGE SCALE GENOMIC DNA]</scope>
    <source>
        <strain evidence="1 2">GSF71</strain>
    </source>
</reference>
<proteinExistence type="predicted"/>
<dbReference type="AlphaFoldDB" id="A0A3S0WN21"/>
<protein>
    <submittedName>
        <fullName evidence="1">Uncharacterized protein</fullName>
    </submittedName>
</protein>
<comment type="caution">
    <text evidence="1">The sequence shown here is derived from an EMBL/GenBank/DDBJ whole genome shotgun (WGS) entry which is preliminary data.</text>
</comment>
<dbReference type="RefSeq" id="WP_126996683.1">
    <property type="nucleotide sequence ID" value="NZ_CP173190.1"/>
</dbReference>
<dbReference type="EMBL" id="RZIJ01000005">
    <property type="protein sequence ID" value="RUQ73663.1"/>
    <property type="molecule type" value="Genomic_DNA"/>
</dbReference>
<evidence type="ECO:0000313" key="2">
    <source>
        <dbReference type="Proteomes" id="UP000280346"/>
    </source>
</evidence>
<gene>
    <name evidence="1" type="ORF">EJ913_08345</name>
</gene>
<organism evidence="1 2">
    <name type="scientific">Azospirillum doebereinerae</name>
    <dbReference type="NCBI Taxonomy" id="92933"/>
    <lineage>
        <taxon>Bacteria</taxon>
        <taxon>Pseudomonadati</taxon>
        <taxon>Pseudomonadota</taxon>
        <taxon>Alphaproteobacteria</taxon>
        <taxon>Rhodospirillales</taxon>
        <taxon>Azospirillaceae</taxon>
        <taxon>Azospirillum</taxon>
    </lineage>
</organism>